<comment type="similarity">
    <text evidence="2">Belongs to the cytochrome P450 family.</text>
</comment>
<gene>
    <name evidence="8" type="ORF">FSP39_024044</name>
</gene>
<comment type="cofactor">
    <cofactor evidence="1">
        <name>heme</name>
        <dbReference type="ChEBI" id="CHEBI:30413"/>
    </cofactor>
</comment>
<keyword evidence="3" id="KW-0349">Heme</keyword>
<dbReference type="GO" id="GO:0016705">
    <property type="term" value="F:oxidoreductase activity, acting on paired donors, with incorporation or reduction of molecular oxygen"/>
    <property type="evidence" value="ECO:0007669"/>
    <property type="project" value="InterPro"/>
</dbReference>
<dbReference type="EMBL" id="VSWD01000009">
    <property type="protein sequence ID" value="KAK3094088.1"/>
    <property type="molecule type" value="Genomic_DNA"/>
</dbReference>
<dbReference type="GO" id="GO:0005506">
    <property type="term" value="F:iron ion binding"/>
    <property type="evidence" value="ECO:0007669"/>
    <property type="project" value="InterPro"/>
</dbReference>
<dbReference type="SUPFAM" id="SSF48264">
    <property type="entry name" value="Cytochrome P450"/>
    <property type="match status" value="1"/>
</dbReference>
<keyword evidence="4" id="KW-0479">Metal-binding</keyword>
<comment type="caution">
    <text evidence="8">The sequence shown here is derived from an EMBL/GenBank/DDBJ whole genome shotgun (WGS) entry which is preliminary data.</text>
</comment>
<evidence type="ECO:0000256" key="5">
    <source>
        <dbReference type="ARBA" id="ARBA00023002"/>
    </source>
</evidence>
<dbReference type="InterPro" id="IPR036396">
    <property type="entry name" value="Cyt_P450_sf"/>
</dbReference>
<evidence type="ECO:0000313" key="9">
    <source>
        <dbReference type="Proteomes" id="UP001186944"/>
    </source>
</evidence>
<evidence type="ECO:0000256" key="2">
    <source>
        <dbReference type="ARBA" id="ARBA00010617"/>
    </source>
</evidence>
<accession>A0AA89BXJ9</accession>
<keyword evidence="7" id="KW-0503">Monooxygenase</keyword>
<feature type="non-terminal residue" evidence="8">
    <location>
        <position position="1"/>
    </location>
</feature>
<keyword evidence="5" id="KW-0560">Oxidoreductase</keyword>
<organism evidence="8 9">
    <name type="scientific">Pinctada imbricata</name>
    <name type="common">Atlantic pearl-oyster</name>
    <name type="synonym">Pinctada martensii</name>
    <dbReference type="NCBI Taxonomy" id="66713"/>
    <lineage>
        <taxon>Eukaryota</taxon>
        <taxon>Metazoa</taxon>
        <taxon>Spiralia</taxon>
        <taxon>Lophotrochozoa</taxon>
        <taxon>Mollusca</taxon>
        <taxon>Bivalvia</taxon>
        <taxon>Autobranchia</taxon>
        <taxon>Pteriomorphia</taxon>
        <taxon>Pterioida</taxon>
        <taxon>Pterioidea</taxon>
        <taxon>Pteriidae</taxon>
        <taxon>Pinctada</taxon>
    </lineage>
</organism>
<keyword evidence="9" id="KW-1185">Reference proteome</keyword>
<keyword evidence="6" id="KW-0408">Iron</keyword>
<dbReference type="InterPro" id="IPR001128">
    <property type="entry name" value="Cyt_P450"/>
</dbReference>
<dbReference type="AlphaFoldDB" id="A0AA89BXJ9"/>
<dbReference type="PANTHER" id="PTHR24279:SF120">
    <property type="entry name" value="CYTOCHROME P450"/>
    <property type="match status" value="1"/>
</dbReference>
<sequence>HWYATYGPLVKVRMGSSWMCHVFDPHDVEAIYRSDGKNYEAWWEQRRAIQSVVQRPSVIKQYVPLLSNIADEFVEKFKGETVITDVFYQIMKFTIEGISLLLFNKRLGCIDDSNTQSKEIMQHSVILLDTFGEQYRKPPGYFKFRNKLYNKYEESSDYLRK</sequence>
<evidence type="ECO:0000256" key="1">
    <source>
        <dbReference type="ARBA" id="ARBA00001971"/>
    </source>
</evidence>
<evidence type="ECO:0000256" key="6">
    <source>
        <dbReference type="ARBA" id="ARBA00023004"/>
    </source>
</evidence>
<dbReference type="PANTHER" id="PTHR24279">
    <property type="entry name" value="CYTOCHROME P450"/>
    <property type="match status" value="1"/>
</dbReference>
<name>A0AA89BXJ9_PINIB</name>
<protein>
    <submittedName>
        <fullName evidence="8">Uncharacterized protein</fullName>
    </submittedName>
</protein>
<dbReference type="GO" id="GO:0020037">
    <property type="term" value="F:heme binding"/>
    <property type="evidence" value="ECO:0007669"/>
    <property type="project" value="InterPro"/>
</dbReference>
<dbReference type="InterPro" id="IPR050479">
    <property type="entry name" value="CYP11_CYP27_families"/>
</dbReference>
<reference evidence="8" key="1">
    <citation type="submission" date="2019-08" db="EMBL/GenBank/DDBJ databases">
        <title>The improved chromosome-level genome for the pearl oyster Pinctada fucata martensii using PacBio sequencing and Hi-C.</title>
        <authorList>
            <person name="Zheng Z."/>
        </authorList>
    </citation>
    <scope>NUCLEOTIDE SEQUENCE</scope>
    <source>
        <strain evidence="8">ZZ-2019</strain>
        <tissue evidence="8">Adductor muscle</tissue>
    </source>
</reference>
<dbReference type="Gene3D" id="1.10.630.10">
    <property type="entry name" value="Cytochrome P450"/>
    <property type="match status" value="1"/>
</dbReference>
<dbReference type="Proteomes" id="UP001186944">
    <property type="component" value="Unassembled WGS sequence"/>
</dbReference>
<evidence type="ECO:0000256" key="4">
    <source>
        <dbReference type="ARBA" id="ARBA00022723"/>
    </source>
</evidence>
<evidence type="ECO:0000313" key="8">
    <source>
        <dbReference type="EMBL" id="KAK3094088.1"/>
    </source>
</evidence>
<evidence type="ECO:0000256" key="7">
    <source>
        <dbReference type="ARBA" id="ARBA00023033"/>
    </source>
</evidence>
<dbReference type="Pfam" id="PF00067">
    <property type="entry name" value="p450"/>
    <property type="match status" value="1"/>
</dbReference>
<dbReference type="GO" id="GO:0004497">
    <property type="term" value="F:monooxygenase activity"/>
    <property type="evidence" value="ECO:0007669"/>
    <property type="project" value="UniProtKB-KW"/>
</dbReference>
<proteinExistence type="inferred from homology"/>
<evidence type="ECO:0000256" key="3">
    <source>
        <dbReference type="ARBA" id="ARBA00022617"/>
    </source>
</evidence>